<dbReference type="Proteomes" id="UP000318081">
    <property type="component" value="Chromosome"/>
</dbReference>
<gene>
    <name evidence="2" type="ORF">TBK1r_76640</name>
</gene>
<sequence length="281" mass="29479">MTDRNDMIASLPLGGGSDSPGTGVPPVIAPLDGSQAEAIGSIVFDVEHFARGWIGRIRRLIHRSSQLIERESLLAGAISRLDQQKTEWSKRTAAKEEGLRDQSKRLTEAWLEVESERRKAIQGARAAATVANKSAIGPVVPSVPAGVSTGTMPTAAGLPQPTGAGPLPIVPAAEPPRDPNLPSPAAIQRQMPAAPPSVNVNVPVCGPNTAPPADGRGGSPVMPVGNAPILPGQPASGGQGYPTQDRDQQAALEHAEAARQQKIEEFKRMQRAIRSNRSQSN</sequence>
<name>A0ABX5Y8H6_9BACT</name>
<dbReference type="RefSeq" id="WP_145221125.1">
    <property type="nucleotide sequence ID" value="NZ_CP036432.1"/>
</dbReference>
<organism evidence="2 3">
    <name type="scientific">Stieleria magnilauensis</name>
    <dbReference type="NCBI Taxonomy" id="2527963"/>
    <lineage>
        <taxon>Bacteria</taxon>
        <taxon>Pseudomonadati</taxon>
        <taxon>Planctomycetota</taxon>
        <taxon>Planctomycetia</taxon>
        <taxon>Pirellulales</taxon>
        <taxon>Pirellulaceae</taxon>
        <taxon>Stieleria</taxon>
    </lineage>
</organism>
<protein>
    <submittedName>
        <fullName evidence="2">Uncharacterized protein</fullName>
    </submittedName>
</protein>
<feature type="compositionally biased region" description="Basic and acidic residues" evidence="1">
    <location>
        <begin position="244"/>
        <end position="259"/>
    </location>
</feature>
<feature type="region of interest" description="Disordered" evidence="1">
    <location>
        <begin position="1"/>
        <end position="23"/>
    </location>
</feature>
<feature type="region of interest" description="Disordered" evidence="1">
    <location>
        <begin position="206"/>
        <end position="259"/>
    </location>
</feature>
<evidence type="ECO:0000313" key="3">
    <source>
        <dbReference type="Proteomes" id="UP000318081"/>
    </source>
</evidence>
<evidence type="ECO:0000313" key="2">
    <source>
        <dbReference type="EMBL" id="QDV88629.1"/>
    </source>
</evidence>
<evidence type="ECO:0000256" key="1">
    <source>
        <dbReference type="SAM" id="MobiDB-lite"/>
    </source>
</evidence>
<reference evidence="2 3" key="1">
    <citation type="submission" date="2019-02" db="EMBL/GenBank/DDBJ databases">
        <title>Deep-cultivation of Planctomycetes and their phenomic and genomic characterization uncovers novel biology.</title>
        <authorList>
            <person name="Wiegand S."/>
            <person name="Jogler M."/>
            <person name="Boedeker C."/>
            <person name="Pinto D."/>
            <person name="Vollmers J."/>
            <person name="Rivas-Marin E."/>
            <person name="Kohn T."/>
            <person name="Peeters S.H."/>
            <person name="Heuer A."/>
            <person name="Rast P."/>
            <person name="Oberbeckmann S."/>
            <person name="Bunk B."/>
            <person name="Jeske O."/>
            <person name="Meyerdierks A."/>
            <person name="Storesund J.E."/>
            <person name="Kallscheuer N."/>
            <person name="Luecker S."/>
            <person name="Lage O.M."/>
            <person name="Pohl T."/>
            <person name="Merkel B.J."/>
            <person name="Hornburger P."/>
            <person name="Mueller R.-W."/>
            <person name="Bruemmer F."/>
            <person name="Labrenz M."/>
            <person name="Spormann A.M."/>
            <person name="Op den Camp H."/>
            <person name="Overmann J."/>
            <person name="Amann R."/>
            <person name="Jetten M.S.M."/>
            <person name="Mascher T."/>
            <person name="Medema M.H."/>
            <person name="Devos D.P."/>
            <person name="Kaster A.-K."/>
            <person name="Ovreas L."/>
            <person name="Rohde M."/>
            <person name="Galperin M.Y."/>
            <person name="Jogler C."/>
        </authorList>
    </citation>
    <scope>NUCLEOTIDE SEQUENCE [LARGE SCALE GENOMIC DNA]</scope>
    <source>
        <strain evidence="2 3">TBK1r</strain>
    </source>
</reference>
<accession>A0ABX5Y8H6</accession>
<keyword evidence="3" id="KW-1185">Reference proteome</keyword>
<dbReference type="EMBL" id="CP036432">
    <property type="protein sequence ID" value="QDV88629.1"/>
    <property type="molecule type" value="Genomic_DNA"/>
</dbReference>
<proteinExistence type="predicted"/>